<feature type="region of interest" description="Disordered" evidence="1">
    <location>
        <begin position="367"/>
        <end position="387"/>
    </location>
</feature>
<evidence type="ECO:0000313" key="2">
    <source>
        <dbReference type="EMBL" id="KAI1616869.1"/>
    </source>
</evidence>
<keyword evidence="3" id="KW-1185">Reference proteome</keyword>
<evidence type="ECO:0000256" key="1">
    <source>
        <dbReference type="SAM" id="MobiDB-lite"/>
    </source>
</evidence>
<name>A0AAN6IIV5_9EURO</name>
<dbReference type="EMBL" id="MU404351">
    <property type="protein sequence ID" value="KAI1616869.1"/>
    <property type="molecule type" value="Genomic_DNA"/>
</dbReference>
<gene>
    <name evidence="2" type="ORF">EDD36DRAFT_147881</name>
</gene>
<organism evidence="2 3">
    <name type="scientific">Exophiala viscosa</name>
    <dbReference type="NCBI Taxonomy" id="2486360"/>
    <lineage>
        <taxon>Eukaryota</taxon>
        <taxon>Fungi</taxon>
        <taxon>Dikarya</taxon>
        <taxon>Ascomycota</taxon>
        <taxon>Pezizomycotina</taxon>
        <taxon>Eurotiomycetes</taxon>
        <taxon>Chaetothyriomycetidae</taxon>
        <taxon>Chaetothyriales</taxon>
        <taxon>Herpotrichiellaceae</taxon>
        <taxon>Exophiala</taxon>
    </lineage>
</organism>
<feature type="region of interest" description="Disordered" evidence="1">
    <location>
        <begin position="230"/>
        <end position="251"/>
    </location>
</feature>
<sequence>MAPPPYRAEPGHWFLRGVQSAIFYYVACTPCLEYQHKRKRRQEARAVQAAQAEIVTTQPGIIRQPGPFQTNETWAEEMMLGPGPPKGWKSDKLLETLRKKTSKEPQELGGVPISPETTQLPTHLAASPGRSTQVIPPSPATTTSSSSNTDSATSETHSSNHDKPTTAPVRPRAAERSLSNAMENIKDSLRSTLHPEKWNWKRYDREDEILTGFGEKVTRMWNRATSGPYHEGVEVPEPSYQRKRAATNETDRYDYSRARHPEVNDMHPPIVSQLPATREEVAWMLLPAPSAAVMAGKKRPGAETEMRRPLCVIGTPEKRPQLKMSMSMTRSTQQVDEQDFFMSDAGSVESIEVEDDIPYQRENSISTAGASRMKHHSDPISMPSPLHPRTSIAGDLFMPKRRDSWQFQQFHYVVPPTPNQTMC</sequence>
<reference evidence="2" key="1">
    <citation type="journal article" date="2022" name="bioRxiv">
        <title>Deciphering the potential niche of two novel black yeast fungi from a biological soil crust based on their genomes, phenotypes, and melanin regulation.</title>
        <authorList>
            <consortium name="DOE Joint Genome Institute"/>
            <person name="Carr E.C."/>
            <person name="Barton Q."/>
            <person name="Grambo S."/>
            <person name="Sullivan M."/>
            <person name="Renfro C.M."/>
            <person name="Kuo A."/>
            <person name="Pangilinan J."/>
            <person name="Lipzen A."/>
            <person name="Keymanesh K."/>
            <person name="Savage E."/>
            <person name="Barry K."/>
            <person name="Grigoriev I.V."/>
            <person name="Riekhof W.R."/>
            <person name="Harris S.S."/>
        </authorList>
    </citation>
    <scope>NUCLEOTIDE SEQUENCE</scope>
    <source>
        <strain evidence="2">JF 03-4F</strain>
    </source>
</reference>
<proteinExistence type="predicted"/>
<evidence type="ECO:0000313" key="3">
    <source>
        <dbReference type="Proteomes" id="UP001203852"/>
    </source>
</evidence>
<dbReference type="AlphaFoldDB" id="A0AAN6IIV5"/>
<dbReference type="Proteomes" id="UP001203852">
    <property type="component" value="Unassembled WGS sequence"/>
</dbReference>
<protein>
    <submittedName>
        <fullName evidence="2">Uncharacterized protein</fullName>
    </submittedName>
</protein>
<accession>A0AAN6IIV5</accession>
<comment type="caution">
    <text evidence="2">The sequence shown here is derived from an EMBL/GenBank/DDBJ whole genome shotgun (WGS) entry which is preliminary data.</text>
</comment>
<feature type="region of interest" description="Disordered" evidence="1">
    <location>
        <begin position="101"/>
        <end position="175"/>
    </location>
</feature>
<feature type="compositionally biased region" description="Low complexity" evidence="1">
    <location>
        <begin position="141"/>
        <end position="156"/>
    </location>
</feature>